<evidence type="ECO:0000259" key="12">
    <source>
        <dbReference type="PROSITE" id="PS50109"/>
    </source>
</evidence>
<dbReference type="InterPro" id="IPR003594">
    <property type="entry name" value="HATPase_dom"/>
</dbReference>
<dbReference type="PANTHER" id="PTHR45436">
    <property type="entry name" value="SENSOR HISTIDINE KINASE YKOH"/>
    <property type="match status" value="1"/>
</dbReference>
<evidence type="ECO:0000256" key="10">
    <source>
        <dbReference type="ARBA" id="ARBA00023136"/>
    </source>
</evidence>
<keyword evidence="9" id="KW-0902">Two-component regulatory system</keyword>
<dbReference type="Gene3D" id="3.30.565.10">
    <property type="entry name" value="Histidine kinase-like ATPase, C-terminal domain"/>
    <property type="match status" value="1"/>
</dbReference>
<evidence type="ECO:0000313" key="13">
    <source>
        <dbReference type="EMBL" id="CAA6799847.1"/>
    </source>
</evidence>
<feature type="transmembrane region" description="Helical" evidence="11">
    <location>
        <begin position="135"/>
        <end position="157"/>
    </location>
</feature>
<dbReference type="EC" id="2.7.13.3" evidence="3"/>
<reference evidence="13" key="1">
    <citation type="submission" date="2020-01" db="EMBL/GenBank/DDBJ databases">
        <authorList>
            <person name="Meier V. D."/>
            <person name="Meier V D."/>
        </authorList>
    </citation>
    <scope>NUCLEOTIDE SEQUENCE</scope>
    <source>
        <strain evidence="13">HLG_WM_MAG_03</strain>
    </source>
</reference>
<dbReference type="InterPro" id="IPR036097">
    <property type="entry name" value="HisK_dim/P_sf"/>
</dbReference>
<dbReference type="PRINTS" id="PR00344">
    <property type="entry name" value="BCTRLSENSOR"/>
</dbReference>
<evidence type="ECO:0000256" key="3">
    <source>
        <dbReference type="ARBA" id="ARBA00012438"/>
    </source>
</evidence>
<evidence type="ECO:0000256" key="7">
    <source>
        <dbReference type="ARBA" id="ARBA00022777"/>
    </source>
</evidence>
<feature type="transmembrane region" description="Helical" evidence="11">
    <location>
        <begin position="12"/>
        <end position="34"/>
    </location>
</feature>
<gene>
    <name evidence="13" type="ORF">HELGO_WM31578</name>
</gene>
<dbReference type="SUPFAM" id="SSF55874">
    <property type="entry name" value="ATPase domain of HSP90 chaperone/DNA topoisomerase II/histidine kinase"/>
    <property type="match status" value="1"/>
</dbReference>
<keyword evidence="5 13" id="KW-0808">Transferase</keyword>
<comment type="catalytic activity">
    <reaction evidence="1">
        <text>ATP + protein L-histidine = ADP + protein N-phospho-L-histidine.</text>
        <dbReference type="EC" id="2.7.13.3"/>
    </reaction>
</comment>
<dbReference type="SUPFAM" id="SSF47384">
    <property type="entry name" value="Homodimeric domain of signal transducing histidine kinase"/>
    <property type="match status" value="1"/>
</dbReference>
<dbReference type="InterPro" id="IPR004358">
    <property type="entry name" value="Sig_transdc_His_kin-like_C"/>
</dbReference>
<evidence type="ECO:0000256" key="4">
    <source>
        <dbReference type="ARBA" id="ARBA00022553"/>
    </source>
</evidence>
<protein>
    <recommendedName>
        <fullName evidence="3">histidine kinase</fullName>
        <ecNumber evidence="3">2.7.13.3</ecNumber>
    </recommendedName>
</protein>
<dbReference type="GO" id="GO:0005886">
    <property type="term" value="C:plasma membrane"/>
    <property type="evidence" value="ECO:0007669"/>
    <property type="project" value="TreeGrafter"/>
</dbReference>
<keyword evidence="4" id="KW-0597">Phosphoprotein</keyword>
<dbReference type="PROSITE" id="PS50109">
    <property type="entry name" value="HIS_KIN"/>
    <property type="match status" value="1"/>
</dbReference>
<organism evidence="13">
    <name type="scientific">uncultured Sulfurovum sp</name>
    <dbReference type="NCBI Taxonomy" id="269237"/>
    <lineage>
        <taxon>Bacteria</taxon>
        <taxon>Pseudomonadati</taxon>
        <taxon>Campylobacterota</taxon>
        <taxon>Epsilonproteobacteria</taxon>
        <taxon>Campylobacterales</taxon>
        <taxon>Sulfurovaceae</taxon>
        <taxon>Sulfurovum</taxon>
        <taxon>environmental samples</taxon>
    </lineage>
</organism>
<evidence type="ECO:0000256" key="11">
    <source>
        <dbReference type="SAM" id="Phobius"/>
    </source>
</evidence>
<dbReference type="InterPro" id="IPR036890">
    <property type="entry name" value="HATPase_C_sf"/>
</dbReference>
<dbReference type="Pfam" id="PF00512">
    <property type="entry name" value="HisKA"/>
    <property type="match status" value="1"/>
</dbReference>
<dbReference type="GO" id="GO:0000155">
    <property type="term" value="F:phosphorelay sensor kinase activity"/>
    <property type="evidence" value="ECO:0007669"/>
    <property type="project" value="InterPro"/>
</dbReference>
<dbReference type="InterPro" id="IPR003661">
    <property type="entry name" value="HisK_dim/P_dom"/>
</dbReference>
<dbReference type="PANTHER" id="PTHR45436:SF15">
    <property type="entry name" value="SENSOR HISTIDINE KINASE CUSS"/>
    <property type="match status" value="1"/>
</dbReference>
<dbReference type="InterPro" id="IPR005467">
    <property type="entry name" value="His_kinase_dom"/>
</dbReference>
<dbReference type="Gene3D" id="1.10.287.130">
    <property type="match status" value="1"/>
</dbReference>
<keyword evidence="7 13" id="KW-0418">Kinase</keyword>
<evidence type="ECO:0000256" key="6">
    <source>
        <dbReference type="ARBA" id="ARBA00022692"/>
    </source>
</evidence>
<proteinExistence type="predicted"/>
<evidence type="ECO:0000256" key="9">
    <source>
        <dbReference type="ARBA" id="ARBA00023012"/>
    </source>
</evidence>
<dbReference type="Pfam" id="PF02518">
    <property type="entry name" value="HATPase_c"/>
    <property type="match status" value="1"/>
</dbReference>
<dbReference type="SMART" id="SM00388">
    <property type="entry name" value="HisKA"/>
    <property type="match status" value="1"/>
</dbReference>
<feature type="domain" description="Histidine kinase" evidence="12">
    <location>
        <begin position="219"/>
        <end position="429"/>
    </location>
</feature>
<dbReference type="AlphaFoldDB" id="A0A6S6RVL4"/>
<evidence type="ECO:0000256" key="5">
    <source>
        <dbReference type="ARBA" id="ARBA00022679"/>
    </source>
</evidence>
<keyword evidence="8 11" id="KW-1133">Transmembrane helix</keyword>
<dbReference type="CDD" id="cd00082">
    <property type="entry name" value="HisKA"/>
    <property type="match status" value="1"/>
</dbReference>
<evidence type="ECO:0000256" key="8">
    <source>
        <dbReference type="ARBA" id="ARBA00022989"/>
    </source>
</evidence>
<name>A0A6S6RVL4_9BACT</name>
<dbReference type="SMART" id="SM00387">
    <property type="entry name" value="HATPase_c"/>
    <property type="match status" value="1"/>
</dbReference>
<accession>A0A6S6RVL4</accession>
<dbReference type="InterPro" id="IPR050428">
    <property type="entry name" value="TCS_sensor_his_kinase"/>
</dbReference>
<evidence type="ECO:0000256" key="2">
    <source>
        <dbReference type="ARBA" id="ARBA00004141"/>
    </source>
</evidence>
<keyword evidence="6 11" id="KW-0812">Transmembrane</keyword>
<comment type="subcellular location">
    <subcellularLocation>
        <location evidence="2">Membrane</location>
        <topology evidence="2">Multi-pass membrane protein</topology>
    </subcellularLocation>
</comment>
<evidence type="ECO:0000256" key="1">
    <source>
        <dbReference type="ARBA" id="ARBA00000085"/>
    </source>
</evidence>
<keyword evidence="10 11" id="KW-0472">Membrane</keyword>
<sequence>MLSKRSLRQRFTLELAIFMTAMLIFITIILSFYFTNKLMSNIKEEMKNHVTYIQAYFSEQSTYTKNMDTVLFKELSNNEIMIASTLDLTKNPLDFKFYNDDEKEYITFSKYYDHNKRYYTITRNITHENDLITTIYIIMLGLILGGIVLILLYANYLSTKLMLPLQKLTEKFSTMHENLLHKIKTNELPSEFVSLADSINLLITKVTTSINYRQGLYIGTAHELKTPLAVMRLKNQITLMKYKKHDKIKETLDQNIESIDTLNAMIHNLLEYGRAEGAQFEQPERLNLIKLMMKKCEEYELLAHSQDRNFIYHFDIPHFRINVQSLLFMQIFQNFIQNALKFTPKGGLVSLNTRMDLNNFIIEIRDEGEGIDESKDLFAPFQRSLESTGAGLGLFLAQNAAESMGVTISLKNRQDQSGAIASIAFPLNRFLLKD</sequence>
<dbReference type="EMBL" id="CACVAR010000058">
    <property type="protein sequence ID" value="CAA6799847.1"/>
    <property type="molecule type" value="Genomic_DNA"/>
</dbReference>